<organism evidence="12 13">
    <name type="scientific">Batillaria attramentaria</name>
    <dbReference type="NCBI Taxonomy" id="370345"/>
    <lineage>
        <taxon>Eukaryota</taxon>
        <taxon>Metazoa</taxon>
        <taxon>Spiralia</taxon>
        <taxon>Lophotrochozoa</taxon>
        <taxon>Mollusca</taxon>
        <taxon>Gastropoda</taxon>
        <taxon>Caenogastropoda</taxon>
        <taxon>Sorbeoconcha</taxon>
        <taxon>Cerithioidea</taxon>
        <taxon>Batillariidae</taxon>
        <taxon>Batillaria</taxon>
    </lineage>
</organism>
<dbReference type="SUPFAM" id="SSF55681">
    <property type="entry name" value="Class II aaRS and biotin synthetases"/>
    <property type="match status" value="1"/>
</dbReference>
<dbReference type="InterPro" id="IPR036621">
    <property type="entry name" value="Anticodon-bd_dom_sf"/>
</dbReference>
<keyword evidence="6" id="KW-0030">Aminoacyl-tRNA synthetase</keyword>
<accession>A0ABD0LSG8</accession>
<gene>
    <name evidence="12" type="ORF">BaRGS_00006594</name>
</gene>
<comment type="catalytic activity">
    <reaction evidence="8">
        <text>tRNA(Pro) + L-proline + ATP = L-prolyl-tRNA(Pro) + AMP + diphosphate</text>
        <dbReference type="Rhea" id="RHEA:14305"/>
        <dbReference type="Rhea" id="RHEA-COMP:9700"/>
        <dbReference type="Rhea" id="RHEA-COMP:9702"/>
        <dbReference type="ChEBI" id="CHEBI:30616"/>
        <dbReference type="ChEBI" id="CHEBI:33019"/>
        <dbReference type="ChEBI" id="CHEBI:60039"/>
        <dbReference type="ChEBI" id="CHEBI:78442"/>
        <dbReference type="ChEBI" id="CHEBI:78532"/>
        <dbReference type="ChEBI" id="CHEBI:456215"/>
        <dbReference type="EC" id="6.1.1.15"/>
    </reaction>
</comment>
<dbReference type="Pfam" id="PF03129">
    <property type="entry name" value="HGTP_anticodon"/>
    <property type="match status" value="1"/>
</dbReference>
<evidence type="ECO:0000256" key="2">
    <source>
        <dbReference type="ARBA" id="ARBA00022598"/>
    </source>
</evidence>
<dbReference type="InterPro" id="IPR002316">
    <property type="entry name" value="Pro-tRNA-ligase_IIa"/>
</dbReference>
<keyword evidence="3" id="KW-0547">Nucleotide-binding</keyword>
<evidence type="ECO:0000256" key="6">
    <source>
        <dbReference type="ARBA" id="ARBA00023146"/>
    </source>
</evidence>
<evidence type="ECO:0000256" key="9">
    <source>
        <dbReference type="ARBA" id="ARBA00071545"/>
    </source>
</evidence>
<dbReference type="GO" id="GO:0005524">
    <property type="term" value="F:ATP binding"/>
    <property type="evidence" value="ECO:0007669"/>
    <property type="project" value="UniProtKB-KW"/>
</dbReference>
<dbReference type="InterPro" id="IPR004154">
    <property type="entry name" value="Anticodon-bd"/>
</dbReference>
<proteinExistence type="predicted"/>
<evidence type="ECO:0000256" key="1">
    <source>
        <dbReference type="ARBA" id="ARBA00012831"/>
    </source>
</evidence>
<dbReference type="Pfam" id="PF00587">
    <property type="entry name" value="tRNA-synt_2b"/>
    <property type="match status" value="1"/>
</dbReference>
<keyword evidence="5" id="KW-0648">Protein biosynthesis</keyword>
<dbReference type="InterPro" id="IPR002314">
    <property type="entry name" value="aa-tRNA-synt_IIb"/>
</dbReference>
<sequence length="492" mass="55797">MLVFRKVQSLHCLKCVRQRRNCSSVAQDLRKNESVARGEKTNSYQVPHSDHGRSTAARRRRYVSTLFQNFGQNQPKDLSSGCRSHQLMLYNDVVAHCHPGGLHLLPFGQRAMDKLIRIIDSEMEAAGGQKISMPTLAPAEFWKKSGRWESTGDELFTLKDRHEQEYCLGPTHEEVLTSLFAAVSPVSYRRLPQMLYQITRKFRDEMAPKHGLLRGREFEMKDMYTFDVDEQSAMRTYEAVCDAYCRIFDRIGVGYVKAQGTTGNIGGSLSHEFHYPAKVGEDTLLLCDRCGLQINKELADGVVREELCKEQGVECRLTETPAIEVGHCFYLGTKYSSVFSATYTDDAGKVRTTHMGCYGLGVTRVLQATVEVLSTERQLRWPAVIAPYQVCIIPQMEGFEEELYFQLAEEISDQLSELPGLRGEVVIDDRTQFTIGRRQYEASRLGYPYILILGKKALQKPSLIEVQETSTGETSFLSREQLMNLMSTVKTV</sequence>
<dbReference type="FunFam" id="3.30.930.10:FF:000042">
    <property type="entry name" value="probable proline--tRNA ligase, mitochondrial"/>
    <property type="match status" value="1"/>
</dbReference>
<dbReference type="InterPro" id="IPR033730">
    <property type="entry name" value="ProRS_core_prok"/>
</dbReference>
<dbReference type="AlphaFoldDB" id="A0ABD0LSG8"/>
<dbReference type="PANTHER" id="PTHR42753:SF10">
    <property type="entry name" value="PROLINE--TRNA LIGASE, MITOCHONDRIAL-RELATED"/>
    <property type="match status" value="1"/>
</dbReference>
<evidence type="ECO:0000256" key="7">
    <source>
        <dbReference type="ARBA" id="ARBA00029731"/>
    </source>
</evidence>
<evidence type="ECO:0000256" key="4">
    <source>
        <dbReference type="ARBA" id="ARBA00022840"/>
    </source>
</evidence>
<dbReference type="PANTHER" id="PTHR42753">
    <property type="entry name" value="MITOCHONDRIAL RIBOSOME PROTEIN L39/PROLYL-TRNA LIGASE FAMILY MEMBER"/>
    <property type="match status" value="1"/>
</dbReference>
<dbReference type="PROSITE" id="PS50862">
    <property type="entry name" value="AA_TRNA_LIGASE_II"/>
    <property type="match status" value="1"/>
</dbReference>
<dbReference type="Proteomes" id="UP001519460">
    <property type="component" value="Unassembled WGS sequence"/>
</dbReference>
<dbReference type="Gene3D" id="3.30.930.10">
    <property type="entry name" value="Bira Bifunctional Protein, Domain 2"/>
    <property type="match status" value="1"/>
</dbReference>
<feature type="domain" description="Aminoacyl-transfer RNA synthetases class-II family profile" evidence="11">
    <location>
        <begin position="114"/>
        <end position="382"/>
    </location>
</feature>
<evidence type="ECO:0000256" key="10">
    <source>
        <dbReference type="SAM" id="MobiDB-lite"/>
    </source>
</evidence>
<evidence type="ECO:0000256" key="5">
    <source>
        <dbReference type="ARBA" id="ARBA00022917"/>
    </source>
</evidence>
<evidence type="ECO:0000259" key="11">
    <source>
        <dbReference type="PROSITE" id="PS50862"/>
    </source>
</evidence>
<evidence type="ECO:0000313" key="13">
    <source>
        <dbReference type="Proteomes" id="UP001519460"/>
    </source>
</evidence>
<reference evidence="12 13" key="1">
    <citation type="journal article" date="2023" name="Sci. Data">
        <title>Genome assembly of the Korean intertidal mud-creeper Batillaria attramentaria.</title>
        <authorList>
            <person name="Patra A.K."/>
            <person name="Ho P.T."/>
            <person name="Jun S."/>
            <person name="Lee S.J."/>
            <person name="Kim Y."/>
            <person name="Won Y.J."/>
        </authorList>
    </citation>
    <scope>NUCLEOTIDE SEQUENCE [LARGE SCALE GENOMIC DNA]</scope>
    <source>
        <strain evidence="12">Wonlab-2016</strain>
    </source>
</reference>
<dbReference type="InterPro" id="IPR045864">
    <property type="entry name" value="aa-tRNA-synth_II/BPL/LPL"/>
</dbReference>
<dbReference type="InterPro" id="IPR006195">
    <property type="entry name" value="aa-tRNA-synth_II"/>
</dbReference>
<protein>
    <recommendedName>
        <fullName evidence="9">Probable proline--tRNA ligase, mitochondrial</fullName>
        <ecNumber evidence="1">6.1.1.15</ecNumber>
    </recommendedName>
    <alternativeName>
        <fullName evidence="7">Prolyl-tRNA synthetase</fullName>
    </alternativeName>
</protein>
<dbReference type="EMBL" id="JACVVK020000027">
    <property type="protein sequence ID" value="KAK7502230.1"/>
    <property type="molecule type" value="Genomic_DNA"/>
</dbReference>
<dbReference type="GO" id="GO:0006412">
    <property type="term" value="P:translation"/>
    <property type="evidence" value="ECO:0007669"/>
    <property type="project" value="UniProtKB-KW"/>
</dbReference>
<feature type="region of interest" description="Disordered" evidence="10">
    <location>
        <begin position="32"/>
        <end position="55"/>
    </location>
</feature>
<dbReference type="PRINTS" id="PR01046">
    <property type="entry name" value="TRNASYNTHPRO"/>
</dbReference>
<evidence type="ECO:0000313" key="12">
    <source>
        <dbReference type="EMBL" id="KAK7502230.1"/>
    </source>
</evidence>
<keyword evidence="2" id="KW-0436">Ligase</keyword>
<keyword evidence="4" id="KW-0067">ATP-binding</keyword>
<comment type="caution">
    <text evidence="12">The sequence shown here is derived from an EMBL/GenBank/DDBJ whole genome shotgun (WGS) entry which is preliminary data.</text>
</comment>
<name>A0ABD0LSG8_9CAEN</name>
<keyword evidence="13" id="KW-1185">Reference proteome</keyword>
<dbReference type="EC" id="6.1.1.15" evidence="1"/>
<dbReference type="SUPFAM" id="SSF52954">
    <property type="entry name" value="Class II aaRS ABD-related"/>
    <property type="match status" value="1"/>
</dbReference>
<evidence type="ECO:0000256" key="3">
    <source>
        <dbReference type="ARBA" id="ARBA00022741"/>
    </source>
</evidence>
<dbReference type="GO" id="GO:0004827">
    <property type="term" value="F:proline-tRNA ligase activity"/>
    <property type="evidence" value="ECO:0007669"/>
    <property type="project" value="UniProtKB-EC"/>
</dbReference>
<evidence type="ECO:0000256" key="8">
    <source>
        <dbReference type="ARBA" id="ARBA00047671"/>
    </source>
</evidence>
<dbReference type="Gene3D" id="3.40.50.800">
    <property type="entry name" value="Anticodon-binding domain"/>
    <property type="match status" value="1"/>
</dbReference>
<dbReference type="InterPro" id="IPR050062">
    <property type="entry name" value="Pro-tRNA_synthetase"/>
</dbReference>
<dbReference type="CDD" id="cd00779">
    <property type="entry name" value="ProRS_core_prok"/>
    <property type="match status" value="1"/>
</dbReference>